<feature type="repeat" description="TPR" evidence="3">
    <location>
        <begin position="74"/>
        <end position="107"/>
    </location>
</feature>
<dbReference type="InterPro" id="IPR050498">
    <property type="entry name" value="Ycf3"/>
</dbReference>
<feature type="repeat" description="TPR" evidence="3">
    <location>
        <begin position="141"/>
        <end position="174"/>
    </location>
</feature>
<proteinExistence type="predicted"/>
<reference evidence="5 6" key="1">
    <citation type="submission" date="2021-07" db="EMBL/GenBank/DDBJ databases">
        <title>Paraburkholderia edwinii protects Aspergillus sp. from phenazines by acting as a toxin sponge.</title>
        <authorList>
            <person name="Dahlstrom K.M."/>
            <person name="Newman D.K."/>
        </authorList>
    </citation>
    <scope>NUCLEOTIDE SEQUENCE [LARGE SCALE GENOMIC DNA]</scope>
    <source>
        <strain evidence="5 6">Pe01</strain>
    </source>
</reference>
<dbReference type="SUPFAM" id="SSF48452">
    <property type="entry name" value="TPR-like"/>
    <property type="match status" value="2"/>
</dbReference>
<dbReference type="PROSITE" id="PS50005">
    <property type="entry name" value="TPR"/>
    <property type="match status" value="7"/>
</dbReference>
<organism evidence="5 6">
    <name type="scientific">Paraburkholderia edwinii</name>
    <dbReference type="NCBI Taxonomy" id="2861782"/>
    <lineage>
        <taxon>Bacteria</taxon>
        <taxon>Pseudomonadati</taxon>
        <taxon>Pseudomonadota</taxon>
        <taxon>Betaproteobacteria</taxon>
        <taxon>Burkholderiales</taxon>
        <taxon>Burkholderiaceae</taxon>
        <taxon>Paraburkholderia</taxon>
    </lineage>
</organism>
<dbReference type="Pfam" id="PF13414">
    <property type="entry name" value="TPR_11"/>
    <property type="match status" value="1"/>
</dbReference>
<dbReference type="Pfam" id="PF00515">
    <property type="entry name" value="TPR_1"/>
    <property type="match status" value="1"/>
</dbReference>
<evidence type="ECO:0000313" key="6">
    <source>
        <dbReference type="Proteomes" id="UP000826462"/>
    </source>
</evidence>
<dbReference type="InterPro" id="IPR011990">
    <property type="entry name" value="TPR-like_helical_dom_sf"/>
</dbReference>
<keyword evidence="2 3" id="KW-0802">TPR repeat</keyword>
<dbReference type="PANTHER" id="PTHR44858">
    <property type="entry name" value="TETRATRICOPEPTIDE REPEAT PROTEIN 6"/>
    <property type="match status" value="1"/>
</dbReference>
<feature type="repeat" description="TPR" evidence="3">
    <location>
        <begin position="243"/>
        <end position="276"/>
    </location>
</feature>
<dbReference type="RefSeq" id="WP_219802250.1">
    <property type="nucleotide sequence ID" value="NZ_CP080096.1"/>
</dbReference>
<accession>A0ABX8UUY9</accession>
<keyword evidence="1" id="KW-0677">Repeat</keyword>
<dbReference type="SMART" id="SM00028">
    <property type="entry name" value="TPR"/>
    <property type="match status" value="12"/>
</dbReference>
<dbReference type="SUPFAM" id="SSF53756">
    <property type="entry name" value="UDP-Glycosyltransferase/glycogen phosphorylase"/>
    <property type="match status" value="1"/>
</dbReference>
<feature type="repeat" description="TPR" evidence="3">
    <location>
        <begin position="209"/>
        <end position="242"/>
    </location>
</feature>
<feature type="repeat" description="TPR" evidence="3">
    <location>
        <begin position="311"/>
        <end position="344"/>
    </location>
</feature>
<feature type="repeat" description="TPR" evidence="3">
    <location>
        <begin position="413"/>
        <end position="446"/>
    </location>
</feature>
<keyword evidence="6" id="KW-1185">Reference proteome</keyword>
<name>A0ABX8UUY9_9BURK</name>
<evidence type="ECO:0000256" key="1">
    <source>
        <dbReference type="ARBA" id="ARBA00022737"/>
    </source>
</evidence>
<protein>
    <submittedName>
        <fullName evidence="5">Tetratricopeptide repeat protein</fullName>
    </submittedName>
</protein>
<evidence type="ECO:0000256" key="3">
    <source>
        <dbReference type="PROSITE-ProRule" id="PRU00339"/>
    </source>
</evidence>
<dbReference type="Gene3D" id="3.40.50.2000">
    <property type="entry name" value="Glycogen Phosphorylase B"/>
    <property type="match status" value="1"/>
</dbReference>
<feature type="region of interest" description="Disordered" evidence="4">
    <location>
        <begin position="1"/>
        <end position="29"/>
    </location>
</feature>
<dbReference type="InterPro" id="IPR019734">
    <property type="entry name" value="TPR_rpt"/>
</dbReference>
<dbReference type="Gene3D" id="1.25.40.10">
    <property type="entry name" value="Tetratricopeptide repeat domain"/>
    <property type="match status" value="3"/>
</dbReference>
<feature type="repeat" description="TPR" evidence="3">
    <location>
        <begin position="379"/>
        <end position="412"/>
    </location>
</feature>
<dbReference type="PANTHER" id="PTHR44858:SF1">
    <property type="entry name" value="UDP-N-ACETYLGLUCOSAMINE--PEPTIDE N-ACETYLGLUCOSAMINYLTRANSFERASE SPINDLY-RELATED"/>
    <property type="match status" value="1"/>
</dbReference>
<evidence type="ECO:0000313" key="5">
    <source>
        <dbReference type="EMBL" id="QYD72825.1"/>
    </source>
</evidence>
<dbReference type="Pfam" id="PF14559">
    <property type="entry name" value="TPR_19"/>
    <property type="match status" value="1"/>
</dbReference>
<gene>
    <name evidence="5" type="ORF">KZJ38_24355</name>
</gene>
<dbReference type="Pfam" id="PF13432">
    <property type="entry name" value="TPR_16"/>
    <property type="match status" value="3"/>
</dbReference>
<evidence type="ECO:0000256" key="4">
    <source>
        <dbReference type="SAM" id="MobiDB-lite"/>
    </source>
</evidence>
<evidence type="ECO:0000256" key="2">
    <source>
        <dbReference type="ARBA" id="ARBA00022803"/>
    </source>
</evidence>
<dbReference type="Proteomes" id="UP000826462">
    <property type="component" value="Chromosome 2"/>
</dbReference>
<sequence length="765" mass="84854">MVSEAGRTTLDAQGGAHTQPAAGVAGGGAASAARAPSTLADDAMKRARAFHERGALDDAERVYGDVLQAEPEHAEALHFLGVLHFQRGRMEDADAVLSRSVEQSPSALALANHASVLTALGRREDALAQLDAALRINPAHPRALLLQAGLLMELGRPEEALDAYDRLLKLVPTTVDLICGRAAVLRALSRSQEALDASERALRIDPRSFNAHRQRGDALRDLRRFVDALDAYGRALSVVPNSAEVLLMQGLTLADLGRLDAALSSLNEAIAGKPDYVDAIYNSAVLLERLGRNDDALSRCDRVLALNARHAAALANKGNVLHSLERYEESLASYDASLEIAPASIETWCNRTQTLVELRKLPEALESCDRAIALNDQYKLAWYYRGRVLQRLHRYEEAIVDHDRVLEIDPEHRPALFQRGNALRSLMRHDEALVEYDHVLALDPDDIATHFSKAFVYLQLGDFDRGWPEYEWRWKEDQVGKYRKAFAQPLWLGEESIEHKTILLHAEQGLGDTLQFCRYVKFVKARGARVIIEVPRALKSIVETVEDVDQVVGQGDPLPPFDVHCPLLSLPLVFRTNLASIPADVPYLKVHEQRVADWQARLGPRTRPRVGVAWSGNPNHLDDHNRSIPLEELLETLPDSVEWISVQKQIRAGEQRLLAASSVRDVSDAIGDFSDTAALMQCLDCVLSVDTSVAHLAGALGRPLWVMLPYLPDWRWLLEREDNPWYPGARLFRQTQAGEWGDVFERINAALQSAPWVAAPAALSI</sequence>
<dbReference type="EMBL" id="CP080096">
    <property type="protein sequence ID" value="QYD72825.1"/>
    <property type="molecule type" value="Genomic_DNA"/>
</dbReference>